<reference evidence="1 2" key="1">
    <citation type="submission" date="2019-10" db="EMBL/GenBank/DDBJ databases">
        <authorList>
            <person name="Karimi E."/>
        </authorList>
    </citation>
    <scope>NUCLEOTIDE SEQUENCE [LARGE SCALE GENOMIC DNA]</scope>
    <source>
        <strain evidence="1">Sphingobacterium sp. 8BC</strain>
    </source>
</reference>
<dbReference type="PROSITE" id="PS51257">
    <property type="entry name" value="PROKAR_LIPOPROTEIN"/>
    <property type="match status" value="1"/>
</dbReference>
<dbReference type="InterPro" id="IPR036278">
    <property type="entry name" value="Sialidase_sf"/>
</dbReference>
<dbReference type="Proteomes" id="UP000432350">
    <property type="component" value="Unassembled WGS sequence"/>
</dbReference>
<dbReference type="RefSeq" id="WP_159333552.1">
    <property type="nucleotide sequence ID" value="NZ_DAMAVR010000083.1"/>
</dbReference>
<dbReference type="CDD" id="cd15482">
    <property type="entry name" value="Sialidase_non-viral"/>
    <property type="match status" value="1"/>
</dbReference>
<dbReference type="AlphaFoldDB" id="A0A654B6U9"/>
<dbReference type="EMBL" id="CABWMV010000009">
    <property type="protein sequence ID" value="VXC75985.1"/>
    <property type="molecule type" value="Genomic_DNA"/>
</dbReference>
<gene>
    <name evidence="1" type="ORF">SPHINGO8BC_170004</name>
</gene>
<organism evidence="1 2">
    <name type="scientific">Sphingobacterium multivorum</name>
    <dbReference type="NCBI Taxonomy" id="28454"/>
    <lineage>
        <taxon>Bacteria</taxon>
        <taxon>Pseudomonadati</taxon>
        <taxon>Bacteroidota</taxon>
        <taxon>Sphingobacteriia</taxon>
        <taxon>Sphingobacteriales</taxon>
        <taxon>Sphingobacteriaceae</taxon>
        <taxon>Sphingobacterium</taxon>
    </lineage>
</organism>
<evidence type="ECO:0000313" key="2">
    <source>
        <dbReference type="Proteomes" id="UP000432350"/>
    </source>
</evidence>
<evidence type="ECO:0000313" key="1">
    <source>
        <dbReference type="EMBL" id="VXC75985.1"/>
    </source>
</evidence>
<protein>
    <submittedName>
        <fullName evidence="1">Exo-alpha-sialidase</fullName>
    </submittedName>
</protein>
<accession>A0A654B6U9</accession>
<sequence length="455" mass="50782">MKKIRFKKVGDSAVFLGLSTCILSACISSHHAVQVNHNNLDKTKGKLKEGIAAYGKSQFIYRKNKKSYFKVDFGEPIVVALADRSYGWGFFQFPSLYRTDGGQIVAQWNMGADHAESYGKGGAGYDISKDNGRTWEIVERPPVGGGVAVGNGEFISIHTPVALPLKDLNLPLPLATAKEAYGRTFRFWDVKDLPNEVQGVYINRRKQGDARWALEHNALNERNLVRYSDDNLLPLVWWGDMKVLKNGIVIAGVYPGFTQIDGKVPPSDVPFYSSSDRGRSWNFIGRIPYAYDEVLDPKGGERKALGYTEPTFEVLKNGDFVAVMRTTDGLGNSPMYISRSTDNGQHWSTPVAFTKNGVLPKLRQLGNGELVLASGRPGLQLRFALDKSGNDWSDPFEMLPIDAGIHENKISCSYPEILRLDDQSFLLIYSDFLHKNDNGEVRKAIKVRKIVVKRI</sequence>
<dbReference type="Gene3D" id="2.120.10.10">
    <property type="match status" value="1"/>
</dbReference>
<name>A0A654B6U9_SPHMU</name>
<proteinExistence type="predicted"/>
<dbReference type="SUPFAM" id="SSF50939">
    <property type="entry name" value="Sialidases"/>
    <property type="match status" value="1"/>
</dbReference>